<evidence type="ECO:0000313" key="4">
    <source>
        <dbReference type="Proteomes" id="UP000197153"/>
    </source>
</evidence>
<dbReference type="GO" id="GO:0005886">
    <property type="term" value="C:plasma membrane"/>
    <property type="evidence" value="ECO:0007669"/>
    <property type="project" value="InterPro"/>
</dbReference>
<dbReference type="InterPro" id="IPR010664">
    <property type="entry name" value="LipoPS_assembly_LptC-rel"/>
</dbReference>
<accession>A0A248JLR8</accession>
<dbReference type="Proteomes" id="UP000197153">
    <property type="component" value="Chromosome 1"/>
</dbReference>
<dbReference type="AlphaFoldDB" id="A0A248JLR8"/>
<dbReference type="EMBL" id="CP022110">
    <property type="protein sequence ID" value="ASG19662.1"/>
    <property type="molecule type" value="Genomic_DNA"/>
</dbReference>
<dbReference type="GO" id="GO:0015221">
    <property type="term" value="F:lipopolysaccharide transmembrane transporter activity"/>
    <property type="evidence" value="ECO:0007669"/>
    <property type="project" value="InterPro"/>
</dbReference>
<proteinExistence type="predicted"/>
<gene>
    <name evidence="3" type="primary">lptC</name>
    <name evidence="3" type="ORF">Y958_01615</name>
</gene>
<dbReference type="Gene3D" id="2.60.450.10">
    <property type="entry name" value="Lipopolysaccharide (LPS) transport protein A like domain"/>
    <property type="match status" value="1"/>
</dbReference>
<evidence type="ECO:0000256" key="1">
    <source>
        <dbReference type="SAM" id="MobiDB-lite"/>
    </source>
</evidence>
<sequence length="294" mass="31369">MGLNRWRWPPDMPAPQLVAKPRGTMTLPPPSENPGADNGDAGGIRQPAPPAGSAPPSGRAPDQRGQEHRGRGASARHTRRVNQAKVVLPTLAGLTIAAIALWPLIKETTNPRPADPGTGQLEMLDAHFLGTDKTDRPVEVRADRAMQESNQDNLIDLVSPEAEITLKNGQWVTLNGDTGRYDKQSGHLTLEGRVTLFHDHGYEFTTDKAEVDTSKNIAWGNARVAGQGPFGDIDAGGFRMTDKGSTIVFTGKARLRLVEKEHHADGAAPAGPFPAPPTMAPPTTAPSRPGGKKP</sequence>
<reference evidence="3 4" key="1">
    <citation type="submission" date="2017-06" db="EMBL/GenBank/DDBJ databases">
        <title>Complete genome sequence of Nitrospirillum amazonense strain CBAmC, an endophytic nitrogen-fixing and plant growth-promoting bacterium, isolated from sugarcane.</title>
        <authorList>
            <person name="Schwab S."/>
            <person name="dos Santos Teixeira K.R."/>
            <person name="Simoes Araujo J.L."/>
            <person name="Soares Vidal M."/>
            <person name="Borges de Freitas H.R."/>
            <person name="Rivello Crivelaro A.L."/>
            <person name="Bueno de Camargo Nunes A."/>
            <person name="dos Santos C.M."/>
            <person name="Palmeira da Silva Rosa D."/>
            <person name="da Silva Padilha D."/>
            <person name="da Silva E."/>
            <person name="Araujo Terra L."/>
            <person name="Soares Mendes V."/>
            <person name="Farinelli L."/>
            <person name="Magalhaes Cruz L."/>
            <person name="Baldani J.I."/>
        </authorList>
    </citation>
    <scope>NUCLEOTIDE SEQUENCE [LARGE SCALE GENOMIC DNA]</scope>
    <source>
        <strain evidence="3 4">CBAmC</strain>
    </source>
</reference>
<dbReference type="Pfam" id="PF06835">
    <property type="entry name" value="LptC"/>
    <property type="match status" value="1"/>
</dbReference>
<keyword evidence="4" id="KW-1185">Reference proteome</keyword>
<keyword evidence="2" id="KW-0472">Membrane</keyword>
<feature type="compositionally biased region" description="Basic and acidic residues" evidence="1">
    <location>
        <begin position="61"/>
        <end position="70"/>
    </location>
</feature>
<feature type="compositionally biased region" description="Pro residues" evidence="1">
    <location>
        <begin position="271"/>
        <end position="284"/>
    </location>
</feature>
<organism evidence="3 4">
    <name type="scientific">Nitrospirillum viridazoti CBAmc</name>
    <dbReference type="NCBI Taxonomy" id="1441467"/>
    <lineage>
        <taxon>Bacteria</taxon>
        <taxon>Pseudomonadati</taxon>
        <taxon>Pseudomonadota</taxon>
        <taxon>Alphaproteobacteria</taxon>
        <taxon>Rhodospirillales</taxon>
        <taxon>Azospirillaceae</taxon>
        <taxon>Nitrospirillum</taxon>
        <taxon>Nitrospirillum viridazoti</taxon>
    </lineage>
</organism>
<keyword evidence="2" id="KW-0812">Transmembrane</keyword>
<feature type="region of interest" description="Disordered" evidence="1">
    <location>
        <begin position="1"/>
        <end position="81"/>
    </location>
</feature>
<dbReference type="InterPro" id="IPR026265">
    <property type="entry name" value="LptC"/>
</dbReference>
<protein>
    <submittedName>
        <fullName evidence="3">LPS export ABC transporter periplasmic protein LptC</fullName>
    </submittedName>
</protein>
<evidence type="ECO:0000256" key="2">
    <source>
        <dbReference type="SAM" id="Phobius"/>
    </source>
</evidence>
<evidence type="ECO:0000313" key="3">
    <source>
        <dbReference type="EMBL" id="ASG19662.1"/>
    </source>
</evidence>
<feature type="region of interest" description="Disordered" evidence="1">
    <location>
        <begin position="260"/>
        <end position="294"/>
    </location>
</feature>
<dbReference type="KEGG" id="nao:Y958_01615"/>
<dbReference type="NCBIfam" id="TIGR04409">
    <property type="entry name" value="LptC_YrbK"/>
    <property type="match status" value="1"/>
</dbReference>
<keyword evidence="2" id="KW-1133">Transmembrane helix</keyword>
<name>A0A248JLR8_9PROT</name>
<feature type="transmembrane region" description="Helical" evidence="2">
    <location>
        <begin position="86"/>
        <end position="105"/>
    </location>
</feature>